<sequence length="143" mass="16237">MPLHFPSISWSGGNHTITFGTPVDSPRTFDHMEQTVARVPETGEQDSWTKGIFPRAHFDVRYVPASGSATDTGWNFPDPGWKAFKAHQTQNKDDFTFKPDKDSGGSHTCRLISFNERKEPDSGQHYRIEIEIEDVDGNTFDEY</sequence>
<dbReference type="AlphaFoldDB" id="A0AAE4ZB44"/>
<protein>
    <submittedName>
        <fullName evidence="1">Uncharacterized protein</fullName>
    </submittedName>
</protein>
<gene>
    <name evidence="1" type="ORF">GWO12_17060</name>
</gene>
<reference evidence="1 2" key="1">
    <citation type="submission" date="2020-01" db="EMBL/GenBank/DDBJ databases">
        <title>Genomes assembled from Gulf of Kutch pelagic sediment metagenomes.</title>
        <authorList>
            <person name="Chandrashekar M."/>
            <person name="Mahajan M.S."/>
            <person name="Dave K.J."/>
            <person name="Vatsa P."/>
            <person name="Nathani N.M."/>
        </authorList>
    </citation>
    <scope>NUCLEOTIDE SEQUENCE [LARGE SCALE GENOMIC DNA]</scope>
    <source>
        <strain evidence="1">KS3-K002</strain>
    </source>
</reference>
<proteinExistence type="predicted"/>
<dbReference type="EMBL" id="JAACAK010000148">
    <property type="protein sequence ID" value="NIR76789.1"/>
    <property type="molecule type" value="Genomic_DNA"/>
</dbReference>
<organism evidence="1 2">
    <name type="scientific">Candidatus Kutchimonas denitrificans</name>
    <dbReference type="NCBI Taxonomy" id="3056748"/>
    <lineage>
        <taxon>Bacteria</taxon>
        <taxon>Pseudomonadati</taxon>
        <taxon>Gemmatimonadota</taxon>
        <taxon>Gemmatimonadia</taxon>
        <taxon>Candidatus Palauibacterales</taxon>
        <taxon>Candidatus Palauibacteraceae</taxon>
        <taxon>Candidatus Kutchimonas</taxon>
    </lineage>
</organism>
<evidence type="ECO:0000313" key="1">
    <source>
        <dbReference type="EMBL" id="NIR76789.1"/>
    </source>
</evidence>
<name>A0AAE4ZB44_9BACT</name>
<evidence type="ECO:0000313" key="2">
    <source>
        <dbReference type="Proteomes" id="UP000702544"/>
    </source>
</evidence>
<dbReference type="Proteomes" id="UP000702544">
    <property type="component" value="Unassembled WGS sequence"/>
</dbReference>
<accession>A0AAE4ZB44</accession>
<comment type="caution">
    <text evidence="1">The sequence shown here is derived from an EMBL/GenBank/DDBJ whole genome shotgun (WGS) entry which is preliminary data.</text>
</comment>